<evidence type="ECO:0000256" key="1">
    <source>
        <dbReference type="ARBA" id="ARBA00022737"/>
    </source>
</evidence>
<accession>A0A0H5QV03</accession>
<feature type="non-terminal residue" evidence="4">
    <location>
        <position position="128"/>
    </location>
</feature>
<protein>
    <submittedName>
        <fullName evidence="4">Uncharacterized protein</fullName>
    </submittedName>
</protein>
<keyword evidence="2 3" id="KW-0040">ANK repeat</keyword>
<dbReference type="InterPro" id="IPR002110">
    <property type="entry name" value="Ankyrin_rpt"/>
</dbReference>
<feature type="repeat" description="ANK" evidence="3">
    <location>
        <begin position="61"/>
        <end position="93"/>
    </location>
</feature>
<dbReference type="AlphaFoldDB" id="A0A0H5QV03"/>
<dbReference type="SMART" id="SM00248">
    <property type="entry name" value="ANK"/>
    <property type="match status" value="2"/>
</dbReference>
<dbReference type="PROSITE" id="PS50297">
    <property type="entry name" value="ANK_REP_REGION"/>
    <property type="match status" value="1"/>
</dbReference>
<organism evidence="4">
    <name type="scientific">Spongospora subterranea</name>
    <dbReference type="NCBI Taxonomy" id="70186"/>
    <lineage>
        <taxon>Eukaryota</taxon>
        <taxon>Sar</taxon>
        <taxon>Rhizaria</taxon>
        <taxon>Endomyxa</taxon>
        <taxon>Phytomyxea</taxon>
        <taxon>Plasmodiophorida</taxon>
        <taxon>Plasmodiophoridae</taxon>
        <taxon>Spongospora</taxon>
    </lineage>
</organism>
<dbReference type="EMBL" id="HACM01004959">
    <property type="protein sequence ID" value="CRZ05401.1"/>
    <property type="molecule type" value="Transcribed_RNA"/>
</dbReference>
<dbReference type="PANTHER" id="PTHR46680">
    <property type="entry name" value="NF-KAPPA-B INHIBITOR ALPHA"/>
    <property type="match status" value="1"/>
</dbReference>
<keyword evidence="1" id="KW-0677">Repeat</keyword>
<dbReference type="PROSITE" id="PS50088">
    <property type="entry name" value="ANK_REPEAT"/>
    <property type="match status" value="1"/>
</dbReference>
<evidence type="ECO:0000313" key="4">
    <source>
        <dbReference type="EMBL" id="CRZ05401.1"/>
    </source>
</evidence>
<dbReference type="PANTHER" id="PTHR46680:SF3">
    <property type="entry name" value="NF-KAPPA-B INHIBITOR CACTUS"/>
    <property type="match status" value="1"/>
</dbReference>
<feature type="non-terminal residue" evidence="4">
    <location>
        <position position="1"/>
    </location>
</feature>
<evidence type="ECO:0000256" key="2">
    <source>
        <dbReference type="ARBA" id="ARBA00023043"/>
    </source>
</evidence>
<dbReference type="Pfam" id="PF13857">
    <property type="entry name" value="Ank_5"/>
    <property type="match status" value="1"/>
</dbReference>
<dbReference type="InterPro" id="IPR051070">
    <property type="entry name" value="NF-kappa-B_inhibitor"/>
</dbReference>
<sequence length="128" mass="14230">WMAVRHQRGDIANILFKNGADPTKSDDSGDLPFRTRLPTHMTDEMIISMIANIGVNHVNRHGNTLLHSAILNKREVLVNYLLKRGADPIYPDPCGNSALHLAIERGLSDQIIIDIIEAAPKPIHLVLQ</sequence>
<name>A0A0H5QV03_9EUKA</name>
<evidence type="ECO:0000256" key="3">
    <source>
        <dbReference type="PROSITE-ProRule" id="PRU00023"/>
    </source>
</evidence>
<dbReference type="InterPro" id="IPR036770">
    <property type="entry name" value="Ankyrin_rpt-contain_sf"/>
</dbReference>
<dbReference type="Gene3D" id="1.25.40.20">
    <property type="entry name" value="Ankyrin repeat-containing domain"/>
    <property type="match status" value="1"/>
</dbReference>
<proteinExistence type="predicted"/>
<dbReference type="SUPFAM" id="SSF48403">
    <property type="entry name" value="Ankyrin repeat"/>
    <property type="match status" value="1"/>
</dbReference>
<reference evidence="4" key="1">
    <citation type="submission" date="2015-04" db="EMBL/GenBank/DDBJ databases">
        <title>The genome sequence of the plant pathogenic Rhizarian Plasmodiophora brassicae reveals insights in its biotrophic life cycle and the origin of chitin synthesis.</title>
        <authorList>
            <person name="Schwelm A."/>
            <person name="Fogelqvist J."/>
            <person name="Knaust A."/>
            <person name="Julke S."/>
            <person name="Lilja T."/>
            <person name="Dhandapani V."/>
            <person name="Bonilla-Rosso G."/>
            <person name="Karlsson M."/>
            <person name="Shevchenko A."/>
            <person name="Choi S.R."/>
            <person name="Kim H.G."/>
            <person name="Park J.Y."/>
            <person name="Lim Y.P."/>
            <person name="Ludwig-Muller J."/>
            <person name="Dixelius C."/>
        </authorList>
    </citation>
    <scope>NUCLEOTIDE SEQUENCE</scope>
    <source>
        <tissue evidence="4">Potato root galls</tissue>
    </source>
</reference>